<dbReference type="SUPFAM" id="SSF81301">
    <property type="entry name" value="Nucleotidyltransferase"/>
    <property type="match status" value="1"/>
</dbReference>
<dbReference type="NCBIfam" id="NF033084">
    <property type="entry name" value="ANT_6"/>
    <property type="match status" value="1"/>
</dbReference>
<dbReference type="InterPro" id="IPR043519">
    <property type="entry name" value="NT_sf"/>
</dbReference>
<dbReference type="Gene3D" id="3.30.460.10">
    <property type="entry name" value="Beta Polymerase, domain 2"/>
    <property type="match status" value="1"/>
</dbReference>
<dbReference type="GO" id="GO:0016779">
    <property type="term" value="F:nucleotidyltransferase activity"/>
    <property type="evidence" value="ECO:0007669"/>
    <property type="project" value="UniProtKB-KW"/>
</dbReference>
<comment type="caution">
    <text evidence="1">The sequence shown here is derived from an EMBL/GenBank/DDBJ whole genome shotgun (WGS) entry which is preliminary data.</text>
</comment>
<organism evidence="1 2">
    <name type="scientific">Alkanindiges illinoisensis</name>
    <dbReference type="NCBI Taxonomy" id="197183"/>
    <lineage>
        <taxon>Bacteria</taxon>
        <taxon>Pseudomonadati</taxon>
        <taxon>Pseudomonadota</taxon>
        <taxon>Gammaproteobacteria</taxon>
        <taxon>Moraxellales</taxon>
        <taxon>Moraxellaceae</taxon>
        <taxon>Alkanindiges</taxon>
    </lineage>
</organism>
<evidence type="ECO:0000313" key="1">
    <source>
        <dbReference type="EMBL" id="TEU29328.1"/>
    </source>
</evidence>
<protein>
    <submittedName>
        <fullName evidence="1">Aminoglycoside 6-adenylyltransferase</fullName>
    </submittedName>
</protein>
<keyword evidence="2" id="KW-1185">Reference proteome</keyword>
<dbReference type="SUPFAM" id="SSF81631">
    <property type="entry name" value="PAP/OAS1 substrate-binding domain"/>
    <property type="match status" value="1"/>
</dbReference>
<proteinExistence type="predicted"/>
<sequence>MRTDQQVYDLFLNYAQADSAVRLVTLEGSRANPAISKDQYQDFDISYFVSDLKSYQTSDQWLEVFGSRLIIQKPEAMELFPAELDGWFSYLMIFTDGIKVDLTLIPIYDIEQYFSGSDGLVKILLDKDQRMSKPIIPSDQQYWIQPPSAREFDDCCNEFWMLATYVVKGLARQEILFANDHLYEIMRPNLLRMMAWRIGAQRGYHFSLGKNYKFIDKYLPAEDWKKLLSTYTQSEYKQLWQSLNTCLGLFRKYSDAVARHFNYQYPDYDVAITSYINNFFESYIKNKLFD</sequence>
<keyword evidence="1" id="KW-0808">Transferase</keyword>
<dbReference type="AlphaFoldDB" id="A0A4Y7XDP2"/>
<dbReference type="Proteomes" id="UP000297834">
    <property type="component" value="Unassembled WGS sequence"/>
</dbReference>
<dbReference type="InterPro" id="IPR007530">
    <property type="entry name" value="Aminoglycoside_adenylylTfrase"/>
</dbReference>
<name>A0A4Y7XDP2_9GAMM</name>
<dbReference type="RefSeq" id="WP_134243776.1">
    <property type="nucleotide sequence ID" value="NZ_SNTY01000014.1"/>
</dbReference>
<evidence type="ECO:0000313" key="2">
    <source>
        <dbReference type="Proteomes" id="UP000297834"/>
    </source>
</evidence>
<dbReference type="Pfam" id="PF04439">
    <property type="entry name" value="Adenyl_transf"/>
    <property type="match status" value="1"/>
</dbReference>
<accession>A0A4Y7XDP2</accession>
<dbReference type="PIRSF" id="PIRSF000812">
    <property type="entry name" value="AAD"/>
    <property type="match status" value="1"/>
</dbReference>
<dbReference type="OrthoDB" id="9776406at2"/>
<reference evidence="1 2" key="1">
    <citation type="submission" date="2019-03" db="EMBL/GenBank/DDBJ databases">
        <title>Alkanindiges illinoisensis: a potential pathogenic isolated from ascites of a gastric cancer patient with abdominal metastasis.</title>
        <authorList>
            <person name="Hu X."/>
            <person name="Yang B."/>
            <person name="Yan X."/>
            <person name="Lin L."/>
            <person name="Zhao H."/>
            <person name="Zhou F."/>
            <person name="Su B."/>
            <person name="Chen J."/>
            <person name="Rui Y."/>
            <person name="Wang Q."/>
            <person name="Zheng L."/>
        </authorList>
    </citation>
    <scope>NUCLEOTIDE SEQUENCE [LARGE SCALE GENOMIC DNA]</scope>
    <source>
        <strain evidence="1 2">NFYY 23406</strain>
    </source>
</reference>
<keyword evidence="1" id="KW-0548">Nucleotidyltransferase</keyword>
<dbReference type="Gene3D" id="1.20.120.330">
    <property type="entry name" value="Nucleotidyltransferases domain 2"/>
    <property type="match status" value="1"/>
</dbReference>
<gene>
    <name evidence="1" type="primary">ant(6)</name>
    <name evidence="1" type="ORF">E2B99_04525</name>
</gene>
<dbReference type="EMBL" id="SNTY01000014">
    <property type="protein sequence ID" value="TEU29328.1"/>
    <property type="molecule type" value="Genomic_DNA"/>
</dbReference>